<feature type="transmembrane region" description="Helical" evidence="6">
    <location>
        <begin position="75"/>
        <end position="95"/>
    </location>
</feature>
<evidence type="ECO:0000313" key="7">
    <source>
        <dbReference type="EMBL" id="MDB1125867.1"/>
    </source>
</evidence>
<comment type="subcellular location">
    <subcellularLocation>
        <location evidence="1">Cell membrane</location>
        <topology evidence="1">Multi-pass membrane protein</topology>
    </subcellularLocation>
</comment>
<feature type="transmembrane region" description="Helical" evidence="6">
    <location>
        <begin position="46"/>
        <end position="69"/>
    </location>
</feature>
<feature type="transmembrane region" description="Helical" evidence="6">
    <location>
        <begin position="156"/>
        <end position="175"/>
    </location>
</feature>
<protein>
    <submittedName>
        <fullName evidence="7">LysE family translocator</fullName>
    </submittedName>
</protein>
<accession>A0ABT4YWU7</accession>
<keyword evidence="3 6" id="KW-0812">Transmembrane</keyword>
<evidence type="ECO:0000256" key="3">
    <source>
        <dbReference type="ARBA" id="ARBA00022692"/>
    </source>
</evidence>
<evidence type="ECO:0000256" key="4">
    <source>
        <dbReference type="ARBA" id="ARBA00022989"/>
    </source>
</evidence>
<evidence type="ECO:0000313" key="8">
    <source>
        <dbReference type="Proteomes" id="UP001210678"/>
    </source>
</evidence>
<evidence type="ECO:0000256" key="1">
    <source>
        <dbReference type="ARBA" id="ARBA00004651"/>
    </source>
</evidence>
<dbReference type="InterPro" id="IPR001123">
    <property type="entry name" value="LeuE-type"/>
</dbReference>
<proteinExistence type="predicted"/>
<dbReference type="RefSeq" id="WP_272139971.1">
    <property type="nucleotide sequence ID" value="NZ_JAQLOI010000003.1"/>
</dbReference>
<name>A0ABT4YWU7_9VIBR</name>
<feature type="transmembrane region" description="Helical" evidence="6">
    <location>
        <begin position="187"/>
        <end position="206"/>
    </location>
</feature>
<dbReference type="PANTHER" id="PTHR30086:SF20">
    <property type="entry name" value="ARGININE EXPORTER PROTEIN ARGO-RELATED"/>
    <property type="match status" value="1"/>
</dbReference>
<keyword evidence="5 6" id="KW-0472">Membrane</keyword>
<keyword evidence="4 6" id="KW-1133">Transmembrane helix</keyword>
<keyword evidence="8" id="KW-1185">Reference proteome</keyword>
<dbReference type="PANTHER" id="PTHR30086">
    <property type="entry name" value="ARGININE EXPORTER PROTEIN ARGO"/>
    <property type="match status" value="1"/>
</dbReference>
<dbReference type="EMBL" id="JAQLOI010000003">
    <property type="protein sequence ID" value="MDB1125867.1"/>
    <property type="molecule type" value="Genomic_DNA"/>
</dbReference>
<evidence type="ECO:0000256" key="5">
    <source>
        <dbReference type="ARBA" id="ARBA00023136"/>
    </source>
</evidence>
<dbReference type="Proteomes" id="UP001210678">
    <property type="component" value="Unassembled WGS sequence"/>
</dbReference>
<comment type="caution">
    <text evidence="7">The sequence shown here is derived from an EMBL/GenBank/DDBJ whole genome shotgun (WGS) entry which is preliminary data.</text>
</comment>
<sequence length="211" mass="23012">MSFSTFFPVAFPALALAHFVALLSPGQDFFLIVAHSIRHRLKGSRFICLGVALGNAVYIGVAILGWASIHDNQVVFSIVEVLGAIYLLWLGIGLLKSKKNDLLLDTEQPKAPSALSQLILGLNSALLNPKNALFYMSLMTVVLGNDVTLIQQLSCGIWMFLAVLVWDLLVAITIGQPRVQKYLKGGIHVVERSAGVILIFFSIALFTDYLA</sequence>
<evidence type="ECO:0000256" key="6">
    <source>
        <dbReference type="SAM" id="Phobius"/>
    </source>
</evidence>
<organism evidence="7 8">
    <name type="scientific">Vibrio algarum</name>
    <dbReference type="NCBI Taxonomy" id="3020714"/>
    <lineage>
        <taxon>Bacteria</taxon>
        <taxon>Pseudomonadati</taxon>
        <taxon>Pseudomonadota</taxon>
        <taxon>Gammaproteobacteria</taxon>
        <taxon>Vibrionales</taxon>
        <taxon>Vibrionaceae</taxon>
        <taxon>Vibrio</taxon>
    </lineage>
</organism>
<evidence type="ECO:0000256" key="2">
    <source>
        <dbReference type="ARBA" id="ARBA00022475"/>
    </source>
</evidence>
<dbReference type="Pfam" id="PF01810">
    <property type="entry name" value="LysE"/>
    <property type="match status" value="1"/>
</dbReference>
<keyword evidence="2" id="KW-1003">Cell membrane</keyword>
<reference evidence="7 8" key="1">
    <citation type="submission" date="2023-01" db="EMBL/GenBank/DDBJ databases">
        <title>Vibrio sp. KJ40-1 sp.nov, isolated from marine algae.</title>
        <authorList>
            <person name="Butt M."/>
            <person name="Kim J.M.J."/>
            <person name="Jeon C.O.C."/>
        </authorList>
    </citation>
    <scope>NUCLEOTIDE SEQUENCE [LARGE SCALE GENOMIC DNA]</scope>
    <source>
        <strain evidence="7 8">KJ40-1</strain>
    </source>
</reference>
<gene>
    <name evidence="7" type="ORF">PGX00_20260</name>
</gene>